<feature type="domain" description="Methyltransferase FkbM" evidence="1">
    <location>
        <begin position="50"/>
        <end position="200"/>
    </location>
</feature>
<evidence type="ECO:0000313" key="2">
    <source>
        <dbReference type="EMBL" id="GAG99005.1"/>
    </source>
</evidence>
<dbReference type="InterPro" id="IPR052514">
    <property type="entry name" value="SAM-dependent_MTase"/>
</dbReference>
<dbReference type="InterPro" id="IPR006342">
    <property type="entry name" value="FkbM_mtfrase"/>
</dbReference>
<dbReference type="EMBL" id="BART01026613">
    <property type="protein sequence ID" value="GAG99005.1"/>
    <property type="molecule type" value="Genomic_DNA"/>
</dbReference>
<comment type="caution">
    <text evidence="2">The sequence shown here is derived from an EMBL/GenBank/DDBJ whole genome shotgun (WGS) entry which is preliminary data.</text>
</comment>
<dbReference type="Pfam" id="PF05050">
    <property type="entry name" value="Methyltransf_21"/>
    <property type="match status" value="1"/>
</dbReference>
<dbReference type="Gene3D" id="3.40.50.150">
    <property type="entry name" value="Vaccinia Virus protein VP39"/>
    <property type="match status" value="1"/>
</dbReference>
<dbReference type="NCBIfam" id="TIGR01444">
    <property type="entry name" value="fkbM_fam"/>
    <property type="match status" value="1"/>
</dbReference>
<organism evidence="2">
    <name type="scientific">marine sediment metagenome</name>
    <dbReference type="NCBI Taxonomy" id="412755"/>
    <lineage>
        <taxon>unclassified sequences</taxon>
        <taxon>metagenomes</taxon>
        <taxon>ecological metagenomes</taxon>
    </lineage>
</organism>
<proteinExistence type="predicted"/>
<reference evidence="2" key="1">
    <citation type="journal article" date="2014" name="Front. Microbiol.">
        <title>High frequency of phylogenetically diverse reductive dehalogenase-homologous genes in deep subseafloor sedimentary metagenomes.</title>
        <authorList>
            <person name="Kawai M."/>
            <person name="Futagami T."/>
            <person name="Toyoda A."/>
            <person name="Takaki Y."/>
            <person name="Nishi S."/>
            <person name="Hori S."/>
            <person name="Arai W."/>
            <person name="Tsubouchi T."/>
            <person name="Morono Y."/>
            <person name="Uchiyama I."/>
            <person name="Ito T."/>
            <person name="Fujiyama A."/>
            <person name="Inagaki F."/>
            <person name="Takami H."/>
        </authorList>
    </citation>
    <scope>NUCLEOTIDE SEQUENCE</scope>
    <source>
        <strain evidence="2">Expedition CK06-06</strain>
    </source>
</reference>
<dbReference type="AlphaFoldDB" id="X1BVF5"/>
<evidence type="ECO:0000259" key="1">
    <source>
        <dbReference type="Pfam" id="PF05050"/>
    </source>
</evidence>
<gene>
    <name evidence="2" type="ORF">S01H4_47411</name>
</gene>
<protein>
    <recommendedName>
        <fullName evidence="1">Methyltransferase FkbM domain-containing protein</fullName>
    </recommendedName>
</protein>
<name>X1BVF5_9ZZZZ</name>
<dbReference type="PANTHER" id="PTHR34203">
    <property type="entry name" value="METHYLTRANSFERASE, FKBM FAMILY PROTEIN"/>
    <property type="match status" value="1"/>
</dbReference>
<dbReference type="InterPro" id="IPR029063">
    <property type="entry name" value="SAM-dependent_MTases_sf"/>
</dbReference>
<dbReference type="PANTHER" id="PTHR34203:SF15">
    <property type="entry name" value="SLL1173 PROTEIN"/>
    <property type="match status" value="1"/>
</dbReference>
<sequence length="224" mass="26026">MSKERKIKQRIYKGFVFKLRSGYFEGKVVHDEIMKEEYYRIPENPKVVIDVGAHVGGTAILCASLGATVYAYEPMQSTFDILLDNIVLNKAKITGKIYCFDKAIGTPCQRKLYHHSTNSGASSLWLFTKGTDKEDWEMVDVISLKQVFEENNIKHCDLLKLDCEGAEFEILYDTPKEVFDKIGQISLEWHYKDKENIVKLVKFLSQFYRVDKPTRGYMLFCYKK</sequence>
<dbReference type="SUPFAM" id="SSF53335">
    <property type="entry name" value="S-adenosyl-L-methionine-dependent methyltransferases"/>
    <property type="match status" value="1"/>
</dbReference>
<accession>X1BVF5</accession>